<name>A0A1F6TEI3_9PROT</name>
<evidence type="ECO:0000256" key="2">
    <source>
        <dbReference type="SAM" id="MobiDB-lite"/>
    </source>
</evidence>
<dbReference type="EMBL" id="MFSS01000054">
    <property type="protein sequence ID" value="OGI43485.1"/>
    <property type="molecule type" value="Genomic_DNA"/>
</dbReference>
<reference evidence="4 5" key="1">
    <citation type="journal article" date="2016" name="Nat. Commun.">
        <title>Thousands of microbial genomes shed light on interconnected biogeochemical processes in an aquifer system.</title>
        <authorList>
            <person name="Anantharaman K."/>
            <person name="Brown C.T."/>
            <person name="Hug L.A."/>
            <person name="Sharon I."/>
            <person name="Castelle C.J."/>
            <person name="Probst A.J."/>
            <person name="Thomas B.C."/>
            <person name="Singh A."/>
            <person name="Wilkins M.J."/>
            <person name="Karaoz U."/>
            <person name="Brodie E.L."/>
            <person name="Williams K.H."/>
            <person name="Hubbard S.S."/>
            <person name="Banfield J.F."/>
        </authorList>
    </citation>
    <scope>NUCLEOTIDE SEQUENCE [LARGE SCALE GENOMIC DNA]</scope>
</reference>
<feature type="region of interest" description="Disordered" evidence="2">
    <location>
        <begin position="176"/>
        <end position="208"/>
    </location>
</feature>
<feature type="transmembrane region" description="Helical" evidence="3">
    <location>
        <begin position="21"/>
        <end position="41"/>
    </location>
</feature>
<evidence type="ECO:0008006" key="6">
    <source>
        <dbReference type="Google" id="ProtNLM"/>
    </source>
</evidence>
<keyword evidence="3" id="KW-0472">Membrane</keyword>
<feature type="coiled-coil region" evidence="1">
    <location>
        <begin position="47"/>
        <end position="91"/>
    </location>
</feature>
<dbReference type="PANTHER" id="PTHR40278:SF2">
    <property type="entry name" value="TYPE IV PILUS INNER MEMBRANE COMPONENT PILN"/>
    <property type="match status" value="1"/>
</dbReference>
<dbReference type="InterPro" id="IPR007813">
    <property type="entry name" value="PilN"/>
</dbReference>
<feature type="compositionally biased region" description="Low complexity" evidence="2">
    <location>
        <begin position="190"/>
        <end position="208"/>
    </location>
</feature>
<protein>
    <recommendedName>
        <fullName evidence="6">Pilus assembly protein PilN</fullName>
    </recommendedName>
</protein>
<keyword evidence="3" id="KW-1133">Transmembrane helix</keyword>
<dbReference type="STRING" id="1817758.A2150_05205"/>
<evidence type="ECO:0000313" key="5">
    <source>
        <dbReference type="Proteomes" id="UP000177925"/>
    </source>
</evidence>
<dbReference type="InterPro" id="IPR052534">
    <property type="entry name" value="Extracell_DNA_Util/SecSys_Comp"/>
</dbReference>
<proteinExistence type="predicted"/>
<dbReference type="GO" id="GO:0043683">
    <property type="term" value="P:type IV pilus assembly"/>
    <property type="evidence" value="ECO:0007669"/>
    <property type="project" value="TreeGrafter"/>
</dbReference>
<evidence type="ECO:0000256" key="1">
    <source>
        <dbReference type="SAM" id="Coils"/>
    </source>
</evidence>
<evidence type="ECO:0000256" key="3">
    <source>
        <dbReference type="SAM" id="Phobius"/>
    </source>
</evidence>
<comment type="caution">
    <text evidence="4">The sequence shown here is derived from an EMBL/GenBank/DDBJ whole genome shotgun (WGS) entry which is preliminary data.</text>
</comment>
<dbReference type="Proteomes" id="UP000177925">
    <property type="component" value="Unassembled WGS sequence"/>
</dbReference>
<dbReference type="Pfam" id="PF05137">
    <property type="entry name" value="PilN"/>
    <property type="match status" value="1"/>
</dbReference>
<dbReference type="GO" id="GO:0043107">
    <property type="term" value="P:type IV pilus-dependent motility"/>
    <property type="evidence" value="ECO:0007669"/>
    <property type="project" value="TreeGrafter"/>
</dbReference>
<dbReference type="AlphaFoldDB" id="A0A1F6TEI3"/>
<keyword evidence="1" id="KW-0175">Coiled coil</keyword>
<keyword evidence="3" id="KW-0812">Transmembrane</keyword>
<accession>A0A1F6TEI3</accession>
<sequence>MTRLNLLPWREMRRKEQDRKLLSLAVGSSVLMLVIVGFAYWRLEAMIDNQAQRNDFLVKETKRVEEELKEIKELEKRRDDLIARMNVIEQLQQDRTRIVHVFDDLVRKLPEGVYLTSLKQAGANFTISGVAQSNARVSTFMRNLDSSDWFVNPDLDVINVSARGGDRLSQFTLRVGQKLKPKEPPKQSSTGTAAPATAAPAGAKKAGT</sequence>
<gene>
    <name evidence="4" type="ORF">A2150_05205</name>
</gene>
<dbReference type="PANTHER" id="PTHR40278">
    <property type="entry name" value="DNA UTILIZATION PROTEIN HOFN"/>
    <property type="match status" value="1"/>
</dbReference>
<organism evidence="4 5">
    <name type="scientific">Candidatus Muproteobacteria bacterium RBG_16_64_11</name>
    <dbReference type="NCBI Taxonomy" id="1817758"/>
    <lineage>
        <taxon>Bacteria</taxon>
        <taxon>Pseudomonadati</taxon>
        <taxon>Pseudomonadota</taxon>
        <taxon>Candidatus Muproteobacteria</taxon>
    </lineage>
</organism>
<evidence type="ECO:0000313" key="4">
    <source>
        <dbReference type="EMBL" id="OGI43485.1"/>
    </source>
</evidence>